<dbReference type="SFLD" id="SFLDG01082">
    <property type="entry name" value="B12-binding_domain_containing"/>
    <property type="match status" value="1"/>
</dbReference>
<evidence type="ECO:0000256" key="6">
    <source>
        <dbReference type="ARBA" id="ARBA00023004"/>
    </source>
</evidence>
<dbReference type="GO" id="GO:0035598">
    <property type="term" value="F:tRNA (N(6)-L-threonylcarbamoyladenosine(37)-C(2))-methylthiotransferase activity"/>
    <property type="evidence" value="ECO:0007669"/>
    <property type="project" value="TreeGrafter"/>
</dbReference>
<dbReference type="Proteomes" id="UP000250166">
    <property type="component" value="Unassembled WGS sequence"/>
</dbReference>
<evidence type="ECO:0000256" key="7">
    <source>
        <dbReference type="ARBA" id="ARBA00023014"/>
    </source>
</evidence>
<dbReference type="Gene3D" id="3.80.30.20">
    <property type="entry name" value="tm_1862 like domain"/>
    <property type="match status" value="1"/>
</dbReference>
<dbReference type="Pfam" id="PF04055">
    <property type="entry name" value="Radical_SAM"/>
    <property type="match status" value="1"/>
</dbReference>
<keyword evidence="6" id="KW-0408">Iron</keyword>
<name>A0A2X3B6J7_9HELI</name>
<dbReference type="PROSITE" id="PS51918">
    <property type="entry name" value="RADICAL_SAM"/>
    <property type="match status" value="1"/>
</dbReference>
<evidence type="ECO:0000259" key="9">
    <source>
        <dbReference type="PROSITE" id="PS51918"/>
    </source>
</evidence>
<dbReference type="SUPFAM" id="SSF102114">
    <property type="entry name" value="Radical SAM enzymes"/>
    <property type="match status" value="1"/>
</dbReference>
<evidence type="ECO:0000256" key="1">
    <source>
        <dbReference type="ARBA" id="ARBA00001966"/>
    </source>
</evidence>
<dbReference type="NCBIfam" id="TIGR00089">
    <property type="entry name" value="MiaB/RimO family radical SAM methylthiotransferase"/>
    <property type="match status" value="1"/>
</dbReference>
<feature type="domain" description="Radical SAM core" evidence="9">
    <location>
        <begin position="132"/>
        <end position="357"/>
    </location>
</feature>
<dbReference type="PANTHER" id="PTHR11918:SF45">
    <property type="entry name" value="THREONYLCARBAMOYLADENOSINE TRNA METHYLTHIOTRANSFERASE"/>
    <property type="match status" value="1"/>
</dbReference>
<dbReference type="InterPro" id="IPR023404">
    <property type="entry name" value="rSAM_horseshoe"/>
</dbReference>
<dbReference type="SFLD" id="SFLDS00029">
    <property type="entry name" value="Radical_SAM"/>
    <property type="match status" value="1"/>
</dbReference>
<protein>
    <submittedName>
        <fullName evidence="10">MiaB-like tRNA modifying enzyme</fullName>
        <ecNumber evidence="10">2.-.-.-</ecNumber>
    </submittedName>
</protein>
<dbReference type="GO" id="GO:0046872">
    <property type="term" value="F:metal ion binding"/>
    <property type="evidence" value="ECO:0007669"/>
    <property type="project" value="UniProtKB-KW"/>
</dbReference>
<gene>
    <name evidence="10" type="primary">miaB_1</name>
    <name evidence="10" type="ORF">NCTC13102_00067</name>
</gene>
<keyword evidence="7" id="KW-0411">Iron-sulfur</keyword>
<dbReference type="EMBL" id="UAWL01000006">
    <property type="protein sequence ID" value="SQB97337.1"/>
    <property type="molecule type" value="Genomic_DNA"/>
</dbReference>
<evidence type="ECO:0000256" key="3">
    <source>
        <dbReference type="ARBA" id="ARBA00022679"/>
    </source>
</evidence>
<proteinExistence type="predicted"/>
<dbReference type="InterPro" id="IPR038135">
    <property type="entry name" value="Methylthiotransferase_N_sf"/>
</dbReference>
<keyword evidence="3 10" id="KW-0808">Transferase</keyword>
<dbReference type="NCBIfam" id="TIGR01579">
    <property type="entry name" value="MiaB-like-C"/>
    <property type="match status" value="1"/>
</dbReference>
<dbReference type="SMART" id="SM00729">
    <property type="entry name" value="Elp3"/>
    <property type="match status" value="1"/>
</dbReference>
<evidence type="ECO:0000256" key="5">
    <source>
        <dbReference type="ARBA" id="ARBA00022723"/>
    </source>
</evidence>
<dbReference type="InterPro" id="IPR058240">
    <property type="entry name" value="rSAM_sf"/>
</dbReference>
<dbReference type="Gene3D" id="3.40.50.12160">
    <property type="entry name" value="Methylthiotransferase, N-terminal domain"/>
    <property type="match status" value="1"/>
</dbReference>
<keyword evidence="2" id="KW-0004">4Fe-4S</keyword>
<dbReference type="GO" id="GO:0051539">
    <property type="term" value="F:4 iron, 4 sulfur cluster binding"/>
    <property type="evidence" value="ECO:0007669"/>
    <property type="project" value="UniProtKB-KW"/>
</dbReference>
<dbReference type="InterPro" id="IPR005839">
    <property type="entry name" value="Methylthiotransferase"/>
</dbReference>
<evidence type="ECO:0000313" key="10">
    <source>
        <dbReference type="EMBL" id="SQB97337.1"/>
    </source>
</evidence>
<evidence type="ECO:0000313" key="11">
    <source>
        <dbReference type="Proteomes" id="UP000250166"/>
    </source>
</evidence>
<evidence type="ECO:0000259" key="8">
    <source>
        <dbReference type="PROSITE" id="PS51449"/>
    </source>
</evidence>
<keyword evidence="4" id="KW-0949">S-adenosyl-L-methionine</keyword>
<dbReference type="InterPro" id="IPR020612">
    <property type="entry name" value="Methylthiotransferase_CS"/>
</dbReference>
<dbReference type="Pfam" id="PF00919">
    <property type="entry name" value="UPF0004"/>
    <property type="match status" value="1"/>
</dbReference>
<dbReference type="InterPro" id="IPR006638">
    <property type="entry name" value="Elp3/MiaA/NifB-like_rSAM"/>
</dbReference>
<dbReference type="InterPro" id="IPR006467">
    <property type="entry name" value="MiaB-like_bact"/>
</dbReference>
<dbReference type="PROSITE" id="PS01278">
    <property type="entry name" value="MTTASE_RADICAL"/>
    <property type="match status" value="1"/>
</dbReference>
<evidence type="ECO:0000256" key="4">
    <source>
        <dbReference type="ARBA" id="ARBA00022691"/>
    </source>
</evidence>
<feature type="domain" description="MTTase N-terminal" evidence="8">
    <location>
        <begin position="4"/>
        <end position="112"/>
    </location>
</feature>
<dbReference type="InterPro" id="IPR013848">
    <property type="entry name" value="Methylthiotransferase_N"/>
</dbReference>
<dbReference type="InterPro" id="IPR007197">
    <property type="entry name" value="rSAM"/>
</dbReference>
<dbReference type="EC" id="2.-.-.-" evidence="10"/>
<dbReference type="PROSITE" id="PS51449">
    <property type="entry name" value="MTTASE_N"/>
    <property type="match status" value="1"/>
</dbReference>
<comment type="cofactor">
    <cofactor evidence="1">
        <name>[4Fe-4S] cluster</name>
        <dbReference type="ChEBI" id="CHEBI:49883"/>
    </cofactor>
</comment>
<dbReference type="PANTHER" id="PTHR11918">
    <property type="entry name" value="RADICAL SAM PROTEINS"/>
    <property type="match status" value="1"/>
</dbReference>
<dbReference type="CDD" id="cd01335">
    <property type="entry name" value="Radical_SAM"/>
    <property type="match status" value="1"/>
</dbReference>
<sequence>MSKQKVFFKTFGCRTNLYDTQVMRENLSDFECTQSEQEAQIVVVNSCTVTNGADSGVRNYIRKAHNDGKRVIFAGCGVKTQGRALFENHLVSGVLGHSHKENLNRALLLNERFFYEDRLEERHLDSTIISEFVGKSRAFIKIQEGCDFACSYCIIPSVRGAARSYDMRQIIKQVEILVEKGVLEIVLTGTNVGSYGRDKKSSITALLRELFRIKQLKRIRIGSLEPSQIDEEFFTLLGHEKLEKHLHIVLQYTQNEILAKMNRINRVESDFLLLERIAKLGYAIGTDFIVGHPGESEQIWQEALENAKYLPLTHIHPFVYSVRDGTPSALMSPKVRGDEAKQRLHALSECIKAKNLAFRQAHKAQNKPLWILLEKQIGDCYYGLDEFFNKIVIESNARLPQWFCLEKYEVQEDMNYAKI</sequence>
<organism evidence="10 11">
    <name type="scientific">Helicobacter fennelliae</name>
    <dbReference type="NCBI Taxonomy" id="215"/>
    <lineage>
        <taxon>Bacteria</taxon>
        <taxon>Pseudomonadati</taxon>
        <taxon>Campylobacterota</taxon>
        <taxon>Epsilonproteobacteria</taxon>
        <taxon>Campylobacterales</taxon>
        <taxon>Helicobacteraceae</taxon>
        <taxon>Helicobacter</taxon>
    </lineage>
</organism>
<dbReference type="AlphaFoldDB" id="A0A2X3B6J7"/>
<keyword evidence="5" id="KW-0479">Metal-binding</keyword>
<reference evidence="10 11" key="1">
    <citation type="submission" date="2018-06" db="EMBL/GenBank/DDBJ databases">
        <authorList>
            <consortium name="Pathogen Informatics"/>
            <person name="Doyle S."/>
        </authorList>
    </citation>
    <scope>NUCLEOTIDE SEQUENCE [LARGE SCALE GENOMIC DNA]</scope>
    <source>
        <strain evidence="10 11">NCTC13102</strain>
    </source>
</reference>
<evidence type="ECO:0000256" key="2">
    <source>
        <dbReference type="ARBA" id="ARBA00022485"/>
    </source>
</evidence>
<accession>A0A2X3B6J7</accession>